<dbReference type="InterPro" id="IPR017907">
    <property type="entry name" value="Znf_RING_CS"/>
</dbReference>
<evidence type="ECO:0000256" key="3">
    <source>
        <dbReference type="ARBA" id="ARBA00012483"/>
    </source>
</evidence>
<organism evidence="14 15">
    <name type="scientific">Vanilla planifolia</name>
    <name type="common">Vanilla</name>
    <dbReference type="NCBI Taxonomy" id="51239"/>
    <lineage>
        <taxon>Eukaryota</taxon>
        <taxon>Viridiplantae</taxon>
        <taxon>Streptophyta</taxon>
        <taxon>Embryophyta</taxon>
        <taxon>Tracheophyta</taxon>
        <taxon>Spermatophyta</taxon>
        <taxon>Magnoliopsida</taxon>
        <taxon>Liliopsida</taxon>
        <taxon>Asparagales</taxon>
        <taxon>Orchidaceae</taxon>
        <taxon>Vanilloideae</taxon>
        <taxon>Vanilleae</taxon>
        <taxon>Vanilla</taxon>
    </lineage>
</organism>
<dbReference type="GO" id="GO:0008270">
    <property type="term" value="F:zinc ion binding"/>
    <property type="evidence" value="ECO:0007669"/>
    <property type="project" value="UniProtKB-KW"/>
</dbReference>
<evidence type="ECO:0000256" key="8">
    <source>
        <dbReference type="ARBA" id="ARBA00022786"/>
    </source>
</evidence>
<dbReference type="EC" id="2.3.2.27" evidence="3"/>
<dbReference type="GO" id="GO:0031491">
    <property type="term" value="F:nucleosome binding"/>
    <property type="evidence" value="ECO:0007669"/>
    <property type="project" value="TreeGrafter"/>
</dbReference>
<protein>
    <recommendedName>
        <fullName evidence="3">RING-type E3 ubiquitin transferase</fullName>
        <ecNumber evidence="3">2.3.2.27</ecNumber>
    </recommendedName>
</protein>
<keyword evidence="4" id="KW-0808">Transferase</keyword>
<dbReference type="InterPro" id="IPR051657">
    <property type="entry name" value="RNF168/RNF169_E3_ubiq-ligase"/>
</dbReference>
<evidence type="ECO:0000256" key="7">
    <source>
        <dbReference type="ARBA" id="ARBA00022771"/>
    </source>
</evidence>
<dbReference type="Gene3D" id="3.30.40.10">
    <property type="entry name" value="Zinc/RING finger domain, C3HC4 (zinc finger)"/>
    <property type="match status" value="1"/>
</dbReference>
<dbReference type="PANTHER" id="PTHR23328:SF0">
    <property type="entry name" value="RING-TYPE DOMAIN-CONTAINING PROTEIN"/>
    <property type="match status" value="1"/>
</dbReference>
<name>A0A835S7J9_VANPL</name>
<keyword evidence="10" id="KW-0539">Nucleus</keyword>
<dbReference type="SMART" id="SM00184">
    <property type="entry name" value="RING"/>
    <property type="match status" value="1"/>
</dbReference>
<feature type="region of interest" description="Disordered" evidence="12">
    <location>
        <begin position="107"/>
        <end position="174"/>
    </location>
</feature>
<dbReference type="InterPro" id="IPR001841">
    <property type="entry name" value="Znf_RING"/>
</dbReference>
<feature type="compositionally biased region" description="Basic and acidic residues" evidence="12">
    <location>
        <begin position="107"/>
        <end position="138"/>
    </location>
</feature>
<feature type="compositionally biased region" description="Polar residues" evidence="12">
    <location>
        <begin position="266"/>
        <end position="278"/>
    </location>
</feature>
<evidence type="ECO:0000256" key="6">
    <source>
        <dbReference type="ARBA" id="ARBA00022763"/>
    </source>
</evidence>
<dbReference type="SUPFAM" id="SSF57850">
    <property type="entry name" value="RING/U-box"/>
    <property type="match status" value="1"/>
</dbReference>
<keyword evidence="5" id="KW-0479">Metal-binding</keyword>
<dbReference type="GO" id="GO:0006302">
    <property type="term" value="P:double-strand break repair"/>
    <property type="evidence" value="ECO:0007669"/>
    <property type="project" value="TreeGrafter"/>
</dbReference>
<comment type="subcellular location">
    <subcellularLocation>
        <location evidence="2">Nucleus</location>
    </subcellularLocation>
</comment>
<dbReference type="PROSITE" id="PS00518">
    <property type="entry name" value="ZF_RING_1"/>
    <property type="match status" value="1"/>
</dbReference>
<feature type="region of interest" description="Disordered" evidence="12">
    <location>
        <begin position="41"/>
        <end position="78"/>
    </location>
</feature>
<evidence type="ECO:0000256" key="4">
    <source>
        <dbReference type="ARBA" id="ARBA00022679"/>
    </source>
</evidence>
<dbReference type="EMBL" id="JADCNM010000001">
    <property type="protein sequence ID" value="KAG0504088.1"/>
    <property type="molecule type" value="Genomic_DNA"/>
</dbReference>
<comment type="catalytic activity">
    <reaction evidence="1">
        <text>S-ubiquitinyl-[E2 ubiquitin-conjugating enzyme]-L-cysteine + [acceptor protein]-L-lysine = [E2 ubiquitin-conjugating enzyme]-L-cysteine + N(6)-ubiquitinyl-[acceptor protein]-L-lysine.</text>
        <dbReference type="EC" id="2.3.2.27"/>
    </reaction>
</comment>
<dbReference type="GO" id="GO:0005634">
    <property type="term" value="C:nucleus"/>
    <property type="evidence" value="ECO:0007669"/>
    <property type="project" value="UniProtKB-SubCell"/>
</dbReference>
<comment type="caution">
    <text evidence="14">The sequence shown here is derived from an EMBL/GenBank/DDBJ whole genome shotgun (WGS) entry which is preliminary data.</text>
</comment>
<evidence type="ECO:0000256" key="9">
    <source>
        <dbReference type="ARBA" id="ARBA00022833"/>
    </source>
</evidence>
<dbReference type="InterPro" id="IPR013083">
    <property type="entry name" value="Znf_RING/FYVE/PHD"/>
</dbReference>
<dbReference type="PROSITE" id="PS50089">
    <property type="entry name" value="ZF_RING_2"/>
    <property type="match status" value="1"/>
</dbReference>
<dbReference type="Proteomes" id="UP000639772">
    <property type="component" value="Chromosome 1"/>
</dbReference>
<dbReference type="GO" id="GO:0061630">
    <property type="term" value="F:ubiquitin protein ligase activity"/>
    <property type="evidence" value="ECO:0007669"/>
    <property type="project" value="UniProtKB-EC"/>
</dbReference>
<dbReference type="AlphaFoldDB" id="A0A835S7J9"/>
<keyword evidence="8" id="KW-0833">Ubl conjugation pathway</keyword>
<keyword evidence="7 11" id="KW-0863">Zinc-finger</keyword>
<evidence type="ECO:0000259" key="13">
    <source>
        <dbReference type="PROSITE" id="PS50089"/>
    </source>
</evidence>
<reference evidence="14 15" key="1">
    <citation type="journal article" date="2020" name="Nat. Food">
        <title>A phased Vanilla planifolia genome enables genetic improvement of flavour and production.</title>
        <authorList>
            <person name="Hasing T."/>
            <person name="Tang H."/>
            <person name="Brym M."/>
            <person name="Khazi F."/>
            <person name="Huang T."/>
            <person name="Chambers A.H."/>
        </authorList>
    </citation>
    <scope>NUCLEOTIDE SEQUENCE [LARGE SCALE GENOMIC DNA]</scope>
    <source>
        <tissue evidence="14">Leaf</tissue>
    </source>
</reference>
<dbReference type="GO" id="GO:0035861">
    <property type="term" value="C:site of double-strand break"/>
    <property type="evidence" value="ECO:0007669"/>
    <property type="project" value="TreeGrafter"/>
</dbReference>
<evidence type="ECO:0000256" key="1">
    <source>
        <dbReference type="ARBA" id="ARBA00000900"/>
    </source>
</evidence>
<evidence type="ECO:0000313" key="14">
    <source>
        <dbReference type="EMBL" id="KAG0504088.1"/>
    </source>
</evidence>
<dbReference type="OrthoDB" id="6105938at2759"/>
<proteinExistence type="predicted"/>
<evidence type="ECO:0000256" key="10">
    <source>
        <dbReference type="ARBA" id="ARBA00023242"/>
    </source>
</evidence>
<keyword evidence="6" id="KW-0227">DNA damage</keyword>
<evidence type="ECO:0000256" key="12">
    <source>
        <dbReference type="SAM" id="MobiDB-lite"/>
    </source>
</evidence>
<dbReference type="PANTHER" id="PTHR23328">
    <property type="entry name" value="RING-TYPE DOMAIN-CONTAINING PROTEIN"/>
    <property type="match status" value="1"/>
</dbReference>
<sequence length="383" mass="42563">MDEEIKSSILSPKFLSAAAMAGWDEEALLIATLVVEDTPVRESQLRKRRSRHLQSPLTTSSNRKRRSRRQTAEAIPSLVLCVDDNGDASSYQENGEEEEGALAIKKELSPRQEADVKENKSEDIVALNEEKRDQREEGEVIGGESDLTNNEHVPPHQEDDGSQGGEGSSASMVSGKGLPCMDQLREELSCAICLEICYEPSTTPCGHSFCKKCLKRAAEKCGKSCPKCRQVISYRRPCSVNTVLWNTIQLLFPEEVVSRKKAAADSATSSRRGASNHGTESERSLRHMRSSYLHVSSSRSSNNSFRSAMEVFGTEESYRNSGRRHGPSQAEDAAFALRLQREEFLEAFRTSNGEQRDSAYSARARLRAMASATHRLRSRGYHA</sequence>
<evidence type="ECO:0000256" key="11">
    <source>
        <dbReference type="PROSITE-ProRule" id="PRU00175"/>
    </source>
</evidence>
<evidence type="ECO:0000313" key="15">
    <source>
        <dbReference type="Proteomes" id="UP000639772"/>
    </source>
</evidence>
<feature type="domain" description="RING-type" evidence="13">
    <location>
        <begin position="190"/>
        <end position="229"/>
    </location>
</feature>
<evidence type="ECO:0000256" key="2">
    <source>
        <dbReference type="ARBA" id="ARBA00004123"/>
    </source>
</evidence>
<accession>A0A835S7J9</accession>
<keyword evidence="9" id="KW-0862">Zinc</keyword>
<gene>
    <name evidence="14" type="ORF">HPP92_004160</name>
</gene>
<dbReference type="Pfam" id="PF13923">
    <property type="entry name" value="zf-C3HC4_2"/>
    <property type="match status" value="1"/>
</dbReference>
<feature type="region of interest" description="Disordered" evidence="12">
    <location>
        <begin position="263"/>
        <end position="286"/>
    </location>
</feature>
<evidence type="ECO:0000256" key="5">
    <source>
        <dbReference type="ARBA" id="ARBA00022723"/>
    </source>
</evidence>